<dbReference type="InterPro" id="IPR040660">
    <property type="entry name" value="N_formyltrans_C"/>
</dbReference>
<dbReference type="Pfam" id="PF18216">
    <property type="entry name" value="N_formyltrans_C"/>
    <property type="match status" value="1"/>
</dbReference>
<gene>
    <name evidence="2" type="ORF">ALP10_200037</name>
</gene>
<accession>A0A3M6CGF6</accession>
<comment type="caution">
    <text evidence="2">The sequence shown here is derived from an EMBL/GenBank/DDBJ whole genome shotgun (WGS) entry which is preliminary data.</text>
</comment>
<dbReference type="AlphaFoldDB" id="A0A3M6CGF6"/>
<evidence type="ECO:0000313" key="3">
    <source>
        <dbReference type="Proteomes" id="UP000279173"/>
    </source>
</evidence>
<name>A0A3M6CGF6_9PSED</name>
<proteinExistence type="predicted"/>
<reference evidence="2 3" key="1">
    <citation type="submission" date="2018-08" db="EMBL/GenBank/DDBJ databases">
        <title>Recombination of ecologically and evolutionarily significant loci maintains genetic cohesion in the Pseudomonas syringae species complex.</title>
        <authorList>
            <person name="Dillon M."/>
            <person name="Thakur S."/>
            <person name="Almeida R.N.D."/>
            <person name="Weir B.S."/>
            <person name="Guttman D.S."/>
        </authorList>
    </citation>
    <scope>NUCLEOTIDE SEQUENCE [LARGE SCALE GENOMIC DNA]</scope>
    <source>
        <strain evidence="2 3">ICMP 3263</strain>
    </source>
</reference>
<evidence type="ECO:0000313" key="2">
    <source>
        <dbReference type="EMBL" id="RMV42942.1"/>
    </source>
</evidence>
<organism evidence="2 3">
    <name type="scientific">Pseudomonas syringae pv. helianthi</name>
    <dbReference type="NCBI Taxonomy" id="251654"/>
    <lineage>
        <taxon>Bacteria</taxon>
        <taxon>Pseudomonadati</taxon>
        <taxon>Pseudomonadota</taxon>
        <taxon>Gammaproteobacteria</taxon>
        <taxon>Pseudomonadales</taxon>
        <taxon>Pseudomonadaceae</taxon>
        <taxon>Pseudomonas</taxon>
    </lineage>
</organism>
<feature type="domain" description="N-formyltransferase dimerization C-terminal" evidence="1">
    <location>
        <begin position="29"/>
        <end position="80"/>
    </location>
</feature>
<protein>
    <recommendedName>
        <fullName evidence="1">N-formyltransferase dimerization C-terminal domain-containing protein</fullName>
    </recommendedName>
</protein>
<dbReference type="Proteomes" id="UP000279173">
    <property type="component" value="Unassembled WGS sequence"/>
</dbReference>
<dbReference type="EMBL" id="RBUT01000179">
    <property type="protein sequence ID" value="RMV42942.1"/>
    <property type="molecule type" value="Genomic_DNA"/>
</dbReference>
<evidence type="ECO:0000259" key="1">
    <source>
        <dbReference type="Pfam" id="PF18216"/>
    </source>
</evidence>
<sequence>MREYLPRILQGGYEVFKPLAEGNYNGIKDYNELCELNLDEVGSLRDHINLLRATSHGNFKNAYFHDELGEKYFIRVVLDKARTRHPVYGVPRHSSQALPVVLPVL</sequence>